<feature type="region of interest" description="Disordered" evidence="1">
    <location>
        <begin position="1"/>
        <end position="41"/>
    </location>
</feature>
<accession>A0ABQ7DNT0</accession>
<gene>
    <name evidence="2" type="ORF">DY000_02029200</name>
</gene>
<dbReference type="EMBL" id="QGKV02000649">
    <property type="protein sequence ID" value="KAF3579267.1"/>
    <property type="molecule type" value="Genomic_DNA"/>
</dbReference>
<evidence type="ECO:0000313" key="3">
    <source>
        <dbReference type="Proteomes" id="UP000266723"/>
    </source>
</evidence>
<feature type="compositionally biased region" description="Basic and acidic residues" evidence="1">
    <location>
        <begin position="1"/>
        <end position="10"/>
    </location>
</feature>
<proteinExistence type="predicted"/>
<sequence length="65" mass="6886">MGMLKRRMELEMTIGHSRPVPSQTAAGSSSSGSQPVSPARAAVLRMASQPRTAKHVGLRGLARET</sequence>
<evidence type="ECO:0000313" key="2">
    <source>
        <dbReference type="EMBL" id="KAF3579267.1"/>
    </source>
</evidence>
<organism evidence="2 3">
    <name type="scientific">Brassica cretica</name>
    <name type="common">Mustard</name>
    <dbReference type="NCBI Taxonomy" id="69181"/>
    <lineage>
        <taxon>Eukaryota</taxon>
        <taxon>Viridiplantae</taxon>
        <taxon>Streptophyta</taxon>
        <taxon>Embryophyta</taxon>
        <taxon>Tracheophyta</taxon>
        <taxon>Spermatophyta</taxon>
        <taxon>Magnoliopsida</taxon>
        <taxon>eudicotyledons</taxon>
        <taxon>Gunneridae</taxon>
        <taxon>Pentapetalae</taxon>
        <taxon>rosids</taxon>
        <taxon>malvids</taxon>
        <taxon>Brassicales</taxon>
        <taxon>Brassicaceae</taxon>
        <taxon>Brassiceae</taxon>
        <taxon>Brassica</taxon>
    </lineage>
</organism>
<comment type="caution">
    <text evidence="2">The sequence shown here is derived from an EMBL/GenBank/DDBJ whole genome shotgun (WGS) entry which is preliminary data.</text>
</comment>
<reference evidence="2 3" key="1">
    <citation type="journal article" date="2020" name="BMC Genomics">
        <title>Intraspecific diversification of the crop wild relative Brassica cretica Lam. using demographic model selection.</title>
        <authorList>
            <person name="Kioukis A."/>
            <person name="Michalopoulou V.A."/>
            <person name="Briers L."/>
            <person name="Pirintsos S."/>
            <person name="Studholme D.J."/>
            <person name="Pavlidis P."/>
            <person name="Sarris P.F."/>
        </authorList>
    </citation>
    <scope>NUCLEOTIDE SEQUENCE [LARGE SCALE GENOMIC DNA]</scope>
    <source>
        <strain evidence="3">cv. PFS-1207/04</strain>
    </source>
</reference>
<dbReference type="Proteomes" id="UP000266723">
    <property type="component" value="Unassembled WGS sequence"/>
</dbReference>
<protein>
    <submittedName>
        <fullName evidence="2">Uncharacterized protein</fullName>
    </submittedName>
</protein>
<name>A0ABQ7DNT0_BRACR</name>
<feature type="compositionally biased region" description="Low complexity" evidence="1">
    <location>
        <begin position="20"/>
        <end position="37"/>
    </location>
</feature>
<evidence type="ECO:0000256" key="1">
    <source>
        <dbReference type="SAM" id="MobiDB-lite"/>
    </source>
</evidence>
<keyword evidence="3" id="KW-1185">Reference proteome</keyword>